<comment type="caution">
    <text evidence="3">The sequence shown here is derived from an EMBL/GenBank/DDBJ whole genome shotgun (WGS) entry which is preliminary data.</text>
</comment>
<evidence type="ECO:0000259" key="2">
    <source>
        <dbReference type="Pfam" id="PF05569"/>
    </source>
</evidence>
<keyword evidence="1" id="KW-0812">Transmembrane</keyword>
<protein>
    <recommendedName>
        <fullName evidence="2">Peptidase M56 domain-containing protein</fullName>
    </recommendedName>
</protein>
<dbReference type="AlphaFoldDB" id="A0A1R0X3N9"/>
<dbReference type="CDD" id="cd07341">
    <property type="entry name" value="M56_BlaR1_MecR1_like"/>
    <property type="match status" value="1"/>
</dbReference>
<dbReference type="InterPro" id="IPR008756">
    <property type="entry name" value="Peptidase_M56"/>
</dbReference>
<feature type="domain" description="Peptidase M56" evidence="2">
    <location>
        <begin position="87"/>
        <end position="258"/>
    </location>
</feature>
<organism evidence="3 4">
    <name type="scientific">Paenibacillus odorifer</name>
    <dbReference type="NCBI Taxonomy" id="189426"/>
    <lineage>
        <taxon>Bacteria</taxon>
        <taxon>Bacillati</taxon>
        <taxon>Bacillota</taxon>
        <taxon>Bacilli</taxon>
        <taxon>Bacillales</taxon>
        <taxon>Paenibacillaceae</taxon>
        <taxon>Paenibacillus</taxon>
    </lineage>
</organism>
<dbReference type="Proteomes" id="UP000187465">
    <property type="component" value="Unassembled WGS sequence"/>
</dbReference>
<dbReference type="PANTHER" id="PTHR34978:SF3">
    <property type="entry name" value="SLR0241 PROTEIN"/>
    <property type="match status" value="1"/>
</dbReference>
<feature type="transmembrane region" description="Helical" evidence="1">
    <location>
        <begin position="36"/>
        <end position="59"/>
    </location>
</feature>
<evidence type="ECO:0000256" key="1">
    <source>
        <dbReference type="SAM" id="Phobius"/>
    </source>
</evidence>
<keyword evidence="1" id="KW-0472">Membrane</keyword>
<feature type="transmembrane region" description="Helical" evidence="1">
    <location>
        <begin position="294"/>
        <end position="316"/>
    </location>
</feature>
<name>A0A1R0X3N9_9BACL</name>
<dbReference type="PANTHER" id="PTHR34978">
    <property type="entry name" value="POSSIBLE SENSOR-TRANSDUCER PROTEIN BLAR"/>
    <property type="match status" value="1"/>
</dbReference>
<accession>A0A1R0X3N9</accession>
<feature type="transmembrane region" description="Helical" evidence="1">
    <location>
        <begin position="6"/>
        <end position="24"/>
    </location>
</feature>
<feature type="transmembrane region" description="Helical" evidence="1">
    <location>
        <begin position="90"/>
        <end position="110"/>
    </location>
</feature>
<dbReference type="EMBL" id="MKQP01000034">
    <property type="protein sequence ID" value="OMD28021.1"/>
    <property type="molecule type" value="Genomic_DNA"/>
</dbReference>
<dbReference type="Pfam" id="PF05569">
    <property type="entry name" value="Peptidase_M56"/>
    <property type="match status" value="1"/>
</dbReference>
<dbReference type="RefSeq" id="WP_036677228.1">
    <property type="nucleotide sequence ID" value="NZ_MKQP01000034.1"/>
</dbReference>
<sequence>MITIWSIQTTLLVSSLFICLYCLITKKSSTISKVGVPVLSLLLLLITIRLLVPIEIPFAHTIELPKFLPIINDFFNFSIYSFSDQIKINLYLFLGVIWLSGTLISISRIFQRYSNLCKLIMTCSIKKNINSELLSVLQKEIKIPKNLKLIETSLTSVPMMYGFFRPTIVFPVHNFTDQEEYFIIRHELHHYFNKDNWIKTIIELLCAFYWWNPFVYQLRNQVDRILEIKNDLTITKNWEEYKRLNYLEFLVNTYKNSIKSKYMPFTMDLIDKNRSTFMNRFELLLSNNKPKESWLRFSTTSILALSCFVSTLFFVVQPRYSFPDNYASTAIDITPDTAYIIKNKDGTFDIYLNKLGYFTTIQEINPFYDKLPIIKMKEDDIK</sequence>
<keyword evidence="1" id="KW-1133">Transmembrane helix</keyword>
<dbReference type="InterPro" id="IPR052173">
    <property type="entry name" value="Beta-lactam_resp_regulator"/>
</dbReference>
<proteinExistence type="predicted"/>
<evidence type="ECO:0000313" key="4">
    <source>
        <dbReference type="Proteomes" id="UP000187465"/>
    </source>
</evidence>
<reference evidence="3 4" key="1">
    <citation type="submission" date="2016-10" db="EMBL/GenBank/DDBJ databases">
        <title>Paenibacillus species isolates.</title>
        <authorList>
            <person name="Beno S.M."/>
        </authorList>
    </citation>
    <scope>NUCLEOTIDE SEQUENCE [LARGE SCALE GENOMIC DNA]</scope>
    <source>
        <strain evidence="3 4">FSL H7-0604</strain>
    </source>
</reference>
<evidence type="ECO:0000313" key="3">
    <source>
        <dbReference type="EMBL" id="OMD28021.1"/>
    </source>
</evidence>
<gene>
    <name evidence="3" type="ORF">BJP51_02640</name>
</gene>